<dbReference type="EMBL" id="BQNB010012759">
    <property type="protein sequence ID" value="GJT07541.1"/>
    <property type="molecule type" value="Genomic_DNA"/>
</dbReference>
<evidence type="ECO:0000313" key="3">
    <source>
        <dbReference type="Proteomes" id="UP001151760"/>
    </source>
</evidence>
<reference evidence="2" key="1">
    <citation type="journal article" date="2022" name="Int. J. Mol. Sci.">
        <title>Draft Genome of Tanacetum Coccineum: Genomic Comparison of Closely Related Tanacetum-Family Plants.</title>
        <authorList>
            <person name="Yamashiro T."/>
            <person name="Shiraishi A."/>
            <person name="Nakayama K."/>
            <person name="Satake H."/>
        </authorList>
    </citation>
    <scope>NUCLEOTIDE SEQUENCE</scope>
</reference>
<keyword evidence="3" id="KW-1185">Reference proteome</keyword>
<protein>
    <submittedName>
        <fullName evidence="2">Uncharacterized protein</fullName>
    </submittedName>
</protein>
<sequence length="109" mass="12740">MNSPGFQDEFPKRVASRMLNSHRPQPGKCPPTTNSGRYRATYQMDRHDISEATWEKLQEITTRFPDFIRHKDESVLEQEGIDTSEPTTHVAQQPSRPKRTTKKPIRYLE</sequence>
<dbReference type="Proteomes" id="UP001151760">
    <property type="component" value="Unassembled WGS sequence"/>
</dbReference>
<feature type="region of interest" description="Disordered" evidence="1">
    <location>
        <begin position="1"/>
        <end position="37"/>
    </location>
</feature>
<feature type="compositionally biased region" description="Polar residues" evidence="1">
    <location>
        <begin position="84"/>
        <end position="95"/>
    </location>
</feature>
<feature type="region of interest" description="Disordered" evidence="1">
    <location>
        <begin position="75"/>
        <end position="109"/>
    </location>
</feature>
<evidence type="ECO:0000313" key="2">
    <source>
        <dbReference type="EMBL" id="GJT07541.1"/>
    </source>
</evidence>
<proteinExistence type="predicted"/>
<gene>
    <name evidence="2" type="ORF">Tco_0842003</name>
</gene>
<name>A0ABQ5AYZ3_9ASTR</name>
<feature type="compositionally biased region" description="Basic residues" evidence="1">
    <location>
        <begin position="96"/>
        <end position="109"/>
    </location>
</feature>
<evidence type="ECO:0000256" key="1">
    <source>
        <dbReference type="SAM" id="MobiDB-lite"/>
    </source>
</evidence>
<comment type="caution">
    <text evidence="2">The sequence shown here is derived from an EMBL/GenBank/DDBJ whole genome shotgun (WGS) entry which is preliminary data.</text>
</comment>
<reference evidence="2" key="2">
    <citation type="submission" date="2022-01" db="EMBL/GenBank/DDBJ databases">
        <authorList>
            <person name="Yamashiro T."/>
            <person name="Shiraishi A."/>
            <person name="Satake H."/>
            <person name="Nakayama K."/>
        </authorList>
    </citation>
    <scope>NUCLEOTIDE SEQUENCE</scope>
</reference>
<organism evidence="2 3">
    <name type="scientific">Tanacetum coccineum</name>
    <dbReference type="NCBI Taxonomy" id="301880"/>
    <lineage>
        <taxon>Eukaryota</taxon>
        <taxon>Viridiplantae</taxon>
        <taxon>Streptophyta</taxon>
        <taxon>Embryophyta</taxon>
        <taxon>Tracheophyta</taxon>
        <taxon>Spermatophyta</taxon>
        <taxon>Magnoliopsida</taxon>
        <taxon>eudicotyledons</taxon>
        <taxon>Gunneridae</taxon>
        <taxon>Pentapetalae</taxon>
        <taxon>asterids</taxon>
        <taxon>campanulids</taxon>
        <taxon>Asterales</taxon>
        <taxon>Asteraceae</taxon>
        <taxon>Asteroideae</taxon>
        <taxon>Anthemideae</taxon>
        <taxon>Anthemidinae</taxon>
        <taxon>Tanacetum</taxon>
    </lineage>
</organism>
<accession>A0ABQ5AYZ3</accession>